<dbReference type="VEuPathDB" id="TriTrypDB:Tc_MARK_10242"/>
<dbReference type="OMA" id="HHFHLNR"/>
<dbReference type="VEuPathDB" id="TriTrypDB:TcG_02147"/>
<feature type="region of interest" description="Disordered" evidence="1">
    <location>
        <begin position="30"/>
        <end position="118"/>
    </location>
</feature>
<feature type="compositionally biased region" description="Basic and acidic residues" evidence="1">
    <location>
        <begin position="530"/>
        <end position="553"/>
    </location>
</feature>
<dbReference type="VEuPathDB" id="TriTrypDB:TcCLB.506575.70"/>
<name>A0A2V2XKD0_TRYCR</name>
<reference evidence="2 3" key="1">
    <citation type="journal article" date="2018" name="Microb. Genom.">
        <title>Expanding an expanded genome: long-read sequencing of Trypanosoma cruzi.</title>
        <authorList>
            <person name="Berna L."/>
            <person name="Rodriguez M."/>
            <person name="Chiribao M.L."/>
            <person name="Parodi-Talice A."/>
            <person name="Pita S."/>
            <person name="Rijo G."/>
            <person name="Alvarez-Valin F."/>
            <person name="Robello C."/>
        </authorList>
    </citation>
    <scope>NUCLEOTIDE SEQUENCE [LARGE SCALE GENOMIC DNA]</scope>
    <source>
        <strain evidence="2 3">TCC</strain>
    </source>
</reference>
<dbReference type="EMBL" id="PRFC01000006">
    <property type="protein sequence ID" value="PWV20549.1"/>
    <property type="molecule type" value="Genomic_DNA"/>
</dbReference>
<protein>
    <submittedName>
        <fullName evidence="2">Present in the outer mitochondrial membrane proteome 41</fullName>
    </submittedName>
</protein>
<dbReference type="VEuPathDB" id="TriTrypDB:TcCLB.511217.20"/>
<evidence type="ECO:0000313" key="2">
    <source>
        <dbReference type="EMBL" id="PWV20549.1"/>
    </source>
</evidence>
<dbReference type="VEuPathDB" id="TriTrypDB:ECC02_003320"/>
<dbReference type="VEuPathDB" id="TriTrypDB:C4B63_55g72"/>
<dbReference type="VEuPathDB" id="TriTrypDB:BCY84_15988"/>
<dbReference type="AlphaFoldDB" id="A0A2V2XKD0"/>
<dbReference type="VEuPathDB" id="TriTrypDB:TCDM_03859"/>
<evidence type="ECO:0000313" key="3">
    <source>
        <dbReference type="Proteomes" id="UP000246078"/>
    </source>
</evidence>
<dbReference type="VEuPathDB" id="TriTrypDB:C3747_6g421"/>
<dbReference type="VEuPathDB" id="TriTrypDB:TcCL_NonESM03896"/>
<feature type="compositionally biased region" description="Basic and acidic residues" evidence="1">
    <location>
        <begin position="60"/>
        <end position="71"/>
    </location>
</feature>
<dbReference type="VEuPathDB" id="TriTrypDB:TCSYLVIO_001026"/>
<comment type="caution">
    <text evidence="2">The sequence shown here is derived from an EMBL/GenBank/DDBJ whole genome shotgun (WGS) entry which is preliminary data.</text>
</comment>
<feature type="compositionally biased region" description="Low complexity" evidence="1">
    <location>
        <begin position="336"/>
        <end position="348"/>
    </location>
</feature>
<dbReference type="VEuPathDB" id="TriTrypDB:TcBrA4_0005870"/>
<feature type="compositionally biased region" description="Low complexity" evidence="1">
    <location>
        <begin position="35"/>
        <end position="48"/>
    </location>
</feature>
<feature type="region of interest" description="Disordered" evidence="1">
    <location>
        <begin position="530"/>
        <end position="565"/>
    </location>
</feature>
<feature type="region of interest" description="Disordered" evidence="1">
    <location>
        <begin position="284"/>
        <end position="396"/>
    </location>
</feature>
<organism evidence="2 3">
    <name type="scientific">Trypanosoma cruzi</name>
    <dbReference type="NCBI Taxonomy" id="5693"/>
    <lineage>
        <taxon>Eukaryota</taxon>
        <taxon>Discoba</taxon>
        <taxon>Euglenozoa</taxon>
        <taxon>Kinetoplastea</taxon>
        <taxon>Metakinetoplastina</taxon>
        <taxon>Trypanosomatida</taxon>
        <taxon>Trypanosomatidae</taxon>
        <taxon>Trypanosoma</taxon>
        <taxon>Schizotrypanum</taxon>
    </lineage>
</organism>
<gene>
    <name evidence="2" type="ORF">C3747_6g421</name>
</gene>
<dbReference type="VEuPathDB" id="TriTrypDB:TcYC6_0055520"/>
<feature type="compositionally biased region" description="Polar residues" evidence="1">
    <location>
        <begin position="555"/>
        <end position="565"/>
    </location>
</feature>
<dbReference type="OrthoDB" id="252738at2759"/>
<sequence length="667" mass="73006">MSYQLYLHRSFDIQLSPVAAAIIDWAPTRRDGQVSSDLSSGLSSSGESTNTMGNRKGSKPARDGENEDKMGKLMSRSHAVESPYATGSSETVSLEATQKAHGPTGASMPDGGPREVRSSHKRMYPWLGQRRLFLLNSYAVVPLVTRGSLSLNAGLFAGFGVTGGASSPASSIGTSCVSPSTGRASIYASDVLQLECIWGRMQWAGVFNVVCFSWPSASLPLCEFIGMTPRTDWSMQVDRLLFNWSGFCRVFVRRGRHCRRDSLISLNSPADSALSSHGDVNAAQSCAAKNNPPPTPPVTLTSRGDTAISGQDEHHAHPRAVKSPHRTERPRAAADNNNNNNNNQTYNKNNHHHLTDDDETPPDSDGGQISKRRKSRDTTALSHLARKSSQTTSHGGEGYRWWRLEELRCGAGLAVKNDLASGVNLYCGCSAHFGRALTVSTHVDVLRRACCSITSTTSSLDLAARLRMNLITWHRTELDFGVGWRPFKQVSGLTCRLSHSMGRTSVGITIKDVGTQYKLLRCSRCAKREEHEERQEQEGRSWPWRRRDSHDDSMSQENVGGTTSVPTLSTTWSLSDWYDPYVGWVWRLGGSIFSSASLSSSPSAASPAEGVAAHAPGLRKRLSQAMRAGLDYADALSRQTEFDLTLGLAEERNYSRKPRCFVVLSAH</sequence>
<dbReference type="Proteomes" id="UP000246078">
    <property type="component" value="Unassembled WGS sequence"/>
</dbReference>
<evidence type="ECO:0000256" key="1">
    <source>
        <dbReference type="SAM" id="MobiDB-lite"/>
    </source>
</evidence>
<feature type="compositionally biased region" description="Polar residues" evidence="1">
    <location>
        <begin position="85"/>
        <end position="96"/>
    </location>
</feature>
<proteinExistence type="predicted"/>
<accession>A0A2V2XKD0</accession>